<evidence type="ECO:0000256" key="2">
    <source>
        <dbReference type="SAM" id="Phobius"/>
    </source>
</evidence>
<feature type="compositionally biased region" description="Low complexity" evidence="1">
    <location>
        <begin position="66"/>
        <end position="94"/>
    </location>
</feature>
<protein>
    <submittedName>
        <fullName evidence="3">Uncharacterized protein</fullName>
    </submittedName>
</protein>
<dbReference type="Proteomes" id="UP001142055">
    <property type="component" value="Chromosome 3"/>
</dbReference>
<reference evidence="3" key="1">
    <citation type="submission" date="2022-12" db="EMBL/GenBank/DDBJ databases">
        <title>Genome assemblies of Blomia tropicalis.</title>
        <authorList>
            <person name="Cui Y."/>
        </authorList>
    </citation>
    <scope>NUCLEOTIDE SEQUENCE</scope>
    <source>
        <tissue evidence="3">Adult mites</tissue>
    </source>
</reference>
<keyword evidence="4" id="KW-1185">Reference proteome</keyword>
<evidence type="ECO:0000256" key="1">
    <source>
        <dbReference type="SAM" id="MobiDB-lite"/>
    </source>
</evidence>
<comment type="caution">
    <text evidence="3">The sequence shown here is derived from an EMBL/GenBank/DDBJ whole genome shotgun (WGS) entry which is preliminary data.</text>
</comment>
<accession>A0A9Q0RJT5</accession>
<evidence type="ECO:0000313" key="3">
    <source>
        <dbReference type="EMBL" id="KAJ6218378.1"/>
    </source>
</evidence>
<gene>
    <name evidence="3" type="ORF">RDWZM_009535</name>
</gene>
<feature type="region of interest" description="Disordered" evidence="1">
    <location>
        <begin position="428"/>
        <end position="447"/>
    </location>
</feature>
<feature type="compositionally biased region" description="Polar residues" evidence="1">
    <location>
        <begin position="687"/>
        <end position="697"/>
    </location>
</feature>
<feature type="region of interest" description="Disordered" evidence="1">
    <location>
        <begin position="661"/>
        <end position="704"/>
    </location>
</feature>
<dbReference type="AlphaFoldDB" id="A0A9Q0RJT5"/>
<feature type="region of interest" description="Disordered" evidence="1">
    <location>
        <begin position="1"/>
        <end position="98"/>
    </location>
</feature>
<feature type="compositionally biased region" description="Polar residues" evidence="1">
    <location>
        <begin position="8"/>
        <end position="20"/>
    </location>
</feature>
<proteinExistence type="predicted"/>
<keyword evidence="2" id="KW-0812">Transmembrane</keyword>
<feature type="region of interest" description="Disordered" evidence="1">
    <location>
        <begin position="151"/>
        <end position="172"/>
    </location>
</feature>
<evidence type="ECO:0000313" key="4">
    <source>
        <dbReference type="Proteomes" id="UP001142055"/>
    </source>
</evidence>
<feature type="transmembrane region" description="Helical" evidence="2">
    <location>
        <begin position="282"/>
        <end position="310"/>
    </location>
</feature>
<feature type="compositionally biased region" description="Low complexity" evidence="1">
    <location>
        <begin position="428"/>
        <end position="445"/>
    </location>
</feature>
<dbReference type="EMBL" id="JAPWDV010000003">
    <property type="protein sequence ID" value="KAJ6218378.1"/>
    <property type="molecule type" value="Genomic_DNA"/>
</dbReference>
<keyword evidence="2" id="KW-0472">Membrane</keyword>
<feature type="compositionally biased region" description="Low complexity" evidence="1">
    <location>
        <begin position="155"/>
        <end position="172"/>
    </location>
</feature>
<feature type="transmembrane region" description="Helical" evidence="2">
    <location>
        <begin position="205"/>
        <end position="229"/>
    </location>
</feature>
<sequence length="857" mass="95753">MSPDPGNVQCSMVTDQTPSIVTIERSVSRRQRTVNSIDNIESNDTPPPPPPSEMSSNDVIPPYSLSTFNPSSSTSTSMPSTTTTTTTTTTNTTNPRRHRQRMANHYLNQIRQQSNQTNRNGSIPFHHYYHPYQHHHHVHYTSSHLSNYFGRRRGSSSSSTINTNNNNNNNNNLMRNRLSSIYSIPNRMIAPISNGERSPFLMVKILLFSLMTIDFVMNTIGLAVIIVMAKNHYANLAVERSLQPQPPLERIIPPPNEPYRNQYHHPQYGDEWTIIMPLLPSFIFVEILTLVGMFGVFCDLFSFTMTYAILKLITSLCYPSMASAAAVAAMSTATGSSNSIVIPGGGSGPTSNPHNHIGPSFFPPSAIPENLTRIYNFHYPTRINWTMSSLKDEQTETTTTKSTNIPFVWTTLPTTTTTTMTTIVTTQTNETISSTTSPPTTTTTIMNDNNETIASTPETFKNYKHIRLKHDKLVANMKQMKKNEKLAKLKQREKQMRSKLLRLDSTESNDANESIITSNSHWNPLKPSNNARISFVLPTGSVMDQSGNSSQHNIKYHHRVWDALLVTFEVIFAVAFAFNTLTASRRNEIDDNQWEDEEINGGGGGYHHHRARRLRRGCRVGATSAGGGNRFSWPYSPLATSIDAFYFAQYQLPPPPPSYFGPGQMQHSRGSTNSSSTHRTSSMMVAGSNNNNSNTHVTPERSRSLLETNRNWRRFTPSWLTRNGIAMNGRQTRLNRSPSIRSNPPLYEEIEHDSPVIIGNMVNTETERSITNTTSIQTLENVSNELQHSSEELIVAAAAAAAQPQPQMIDRTKIDDDNVTNIQVACQISELVTSESSLVRNTNANKTLVIAINDTSV</sequence>
<feature type="compositionally biased region" description="Low complexity" evidence="1">
    <location>
        <begin position="667"/>
        <end position="682"/>
    </location>
</feature>
<organism evidence="3 4">
    <name type="scientific">Blomia tropicalis</name>
    <name type="common">Mite</name>
    <dbReference type="NCBI Taxonomy" id="40697"/>
    <lineage>
        <taxon>Eukaryota</taxon>
        <taxon>Metazoa</taxon>
        <taxon>Ecdysozoa</taxon>
        <taxon>Arthropoda</taxon>
        <taxon>Chelicerata</taxon>
        <taxon>Arachnida</taxon>
        <taxon>Acari</taxon>
        <taxon>Acariformes</taxon>
        <taxon>Sarcoptiformes</taxon>
        <taxon>Astigmata</taxon>
        <taxon>Glycyphagoidea</taxon>
        <taxon>Echimyopodidae</taxon>
        <taxon>Blomia</taxon>
    </lineage>
</organism>
<name>A0A9Q0RJT5_BLOTA</name>
<feature type="compositionally biased region" description="Polar residues" evidence="1">
    <location>
        <begin position="33"/>
        <end position="44"/>
    </location>
</feature>
<keyword evidence="2" id="KW-1133">Transmembrane helix</keyword>